<evidence type="ECO:0000256" key="3">
    <source>
        <dbReference type="ARBA" id="ARBA00011881"/>
    </source>
</evidence>
<evidence type="ECO:0000256" key="1">
    <source>
        <dbReference type="ARBA" id="ARBA00001933"/>
    </source>
</evidence>
<feature type="compositionally biased region" description="Polar residues" evidence="7">
    <location>
        <begin position="1"/>
        <end position="15"/>
    </location>
</feature>
<keyword evidence="4" id="KW-0663">Pyridoxal phosphate</keyword>
<accession>A0A967EZ66</accession>
<dbReference type="Gene3D" id="3.40.640.10">
    <property type="entry name" value="Type I PLP-dependent aspartate aminotransferase-like (Major domain)"/>
    <property type="match status" value="1"/>
</dbReference>
<dbReference type="InterPro" id="IPR001597">
    <property type="entry name" value="ArAA_b-elim_lyase/Thr_aldolase"/>
</dbReference>
<dbReference type="InterPro" id="IPR023603">
    <property type="entry name" value="Low_specificity_L-TA-like"/>
</dbReference>
<feature type="domain" description="Aromatic amino acid beta-eliminating lyase/threonine aldolase" evidence="8">
    <location>
        <begin position="8"/>
        <end position="290"/>
    </location>
</feature>
<dbReference type="SUPFAM" id="SSF53383">
    <property type="entry name" value="PLP-dependent transferases"/>
    <property type="match status" value="1"/>
</dbReference>
<feature type="region of interest" description="Disordered" evidence="7">
    <location>
        <begin position="1"/>
        <end position="38"/>
    </location>
</feature>
<protein>
    <submittedName>
        <fullName evidence="9">Low specificity L-threonine aldolase</fullName>
    </submittedName>
</protein>
<dbReference type="FunFam" id="3.90.1150.10:FF:000041">
    <property type="entry name" value="Low-specificity L-threonine aldolase"/>
    <property type="match status" value="1"/>
</dbReference>
<dbReference type="GO" id="GO:0006545">
    <property type="term" value="P:glycine biosynthetic process"/>
    <property type="evidence" value="ECO:0007669"/>
    <property type="project" value="TreeGrafter"/>
</dbReference>
<dbReference type="PANTHER" id="PTHR48097">
    <property type="entry name" value="L-THREONINE ALDOLASE-RELATED"/>
    <property type="match status" value="1"/>
</dbReference>
<dbReference type="GO" id="GO:0005829">
    <property type="term" value="C:cytosol"/>
    <property type="evidence" value="ECO:0007669"/>
    <property type="project" value="TreeGrafter"/>
</dbReference>
<feature type="modified residue" description="N6-(pyridoxal phosphate)lysine" evidence="6">
    <location>
        <position position="203"/>
    </location>
</feature>
<dbReference type="Pfam" id="PF01212">
    <property type="entry name" value="Beta_elim_lyase"/>
    <property type="match status" value="1"/>
</dbReference>
<dbReference type="InterPro" id="IPR015421">
    <property type="entry name" value="PyrdxlP-dep_Trfase_major"/>
</dbReference>
<reference evidence="9" key="1">
    <citation type="submission" date="2020-03" db="EMBL/GenBank/DDBJ databases">
        <title>Genome of Pelagibius litoralis DSM 21314T.</title>
        <authorList>
            <person name="Wang G."/>
        </authorList>
    </citation>
    <scope>NUCLEOTIDE SEQUENCE</scope>
    <source>
        <strain evidence="9">DSM 21314</strain>
    </source>
</reference>
<dbReference type="Proteomes" id="UP000761264">
    <property type="component" value="Unassembled WGS sequence"/>
</dbReference>
<keyword evidence="5" id="KW-0456">Lyase</keyword>
<evidence type="ECO:0000256" key="2">
    <source>
        <dbReference type="ARBA" id="ARBA00006966"/>
    </source>
</evidence>
<dbReference type="Gene3D" id="3.90.1150.10">
    <property type="entry name" value="Aspartate Aminotransferase, domain 1"/>
    <property type="match status" value="1"/>
</dbReference>
<dbReference type="RefSeq" id="WP_167226437.1">
    <property type="nucleotide sequence ID" value="NZ_JAAQPH010000012.1"/>
</dbReference>
<evidence type="ECO:0000313" key="10">
    <source>
        <dbReference type="Proteomes" id="UP000761264"/>
    </source>
</evidence>
<dbReference type="GO" id="GO:0008732">
    <property type="term" value="F:L-allo-threonine aldolase activity"/>
    <property type="evidence" value="ECO:0007669"/>
    <property type="project" value="TreeGrafter"/>
</dbReference>
<evidence type="ECO:0000256" key="7">
    <source>
        <dbReference type="SAM" id="MobiDB-lite"/>
    </source>
</evidence>
<dbReference type="AlphaFoldDB" id="A0A967EZ66"/>
<evidence type="ECO:0000313" key="9">
    <source>
        <dbReference type="EMBL" id="NIA70136.1"/>
    </source>
</evidence>
<name>A0A967EZ66_9PROT</name>
<evidence type="ECO:0000256" key="4">
    <source>
        <dbReference type="ARBA" id="ARBA00022898"/>
    </source>
</evidence>
<comment type="similarity">
    <text evidence="2">Belongs to the threonine aldolase family.</text>
</comment>
<dbReference type="PIRSF" id="PIRSF017617">
    <property type="entry name" value="Thr_aldolase"/>
    <property type="match status" value="1"/>
</dbReference>
<organism evidence="9 10">
    <name type="scientific">Pelagibius litoralis</name>
    <dbReference type="NCBI Taxonomy" id="374515"/>
    <lineage>
        <taxon>Bacteria</taxon>
        <taxon>Pseudomonadati</taxon>
        <taxon>Pseudomonadota</taxon>
        <taxon>Alphaproteobacteria</taxon>
        <taxon>Rhodospirillales</taxon>
        <taxon>Rhodovibrionaceae</taxon>
        <taxon>Pelagibius</taxon>
    </lineage>
</organism>
<evidence type="ECO:0000256" key="6">
    <source>
        <dbReference type="PIRSR" id="PIRSR017617-1"/>
    </source>
</evidence>
<proteinExistence type="inferred from homology"/>
<dbReference type="FunFam" id="3.40.640.10:FF:000030">
    <property type="entry name" value="Low-specificity L-threonine aldolase"/>
    <property type="match status" value="1"/>
</dbReference>
<gene>
    <name evidence="9" type="ORF">HBA54_16135</name>
</gene>
<evidence type="ECO:0000256" key="5">
    <source>
        <dbReference type="ARBA" id="ARBA00023239"/>
    </source>
</evidence>
<comment type="cofactor">
    <cofactor evidence="1">
        <name>pyridoxal 5'-phosphate</name>
        <dbReference type="ChEBI" id="CHEBI:597326"/>
    </cofactor>
</comment>
<dbReference type="InterPro" id="IPR015422">
    <property type="entry name" value="PyrdxlP-dep_Trfase_small"/>
</dbReference>
<evidence type="ECO:0000259" key="8">
    <source>
        <dbReference type="Pfam" id="PF01212"/>
    </source>
</evidence>
<comment type="caution">
    <text evidence="9">The sequence shown here is derived from an EMBL/GenBank/DDBJ whole genome shotgun (WGS) entry which is preliminary data.</text>
</comment>
<dbReference type="InterPro" id="IPR015424">
    <property type="entry name" value="PyrdxlP-dep_Trfase"/>
</dbReference>
<keyword evidence="10" id="KW-1185">Reference proteome</keyword>
<dbReference type="EMBL" id="JAAQPH010000012">
    <property type="protein sequence ID" value="NIA70136.1"/>
    <property type="molecule type" value="Genomic_DNA"/>
</dbReference>
<comment type="subunit">
    <text evidence="3">Homotetramer.</text>
</comment>
<dbReference type="GO" id="GO:0006567">
    <property type="term" value="P:L-threonine catabolic process"/>
    <property type="evidence" value="ECO:0007669"/>
    <property type="project" value="TreeGrafter"/>
</dbReference>
<sequence>MSETPINLYSDTQTQPSPPMRQAMAEAPVGDEQRGEDPSVNRLCEMTAELLGKEAAVFMPSGTMCNQIAIHIHCRPGDEIIAHKSAHILNFEGGGTAAFSGAQIHGLAGDKGIFSIEDAQAAIRSKDRYNPVTRLIAIEQTANQGGGSVWPLEAVQALGALAARHGLAYHMDGARLLNAVVASATPAKAYAAPFDSLWVDLSKGLGCPVGAVLAGPTDFIEEAWRLKQRTGGAMRQAGIIAAAGIYALQHNVERLAEDHANARLLAEGLRNLPGITVDADAVETNIVFFDIAGTGMTAEAFCERLDQRGVILGGAGTRLRAVTHLDITRNDVERALDTIRDLVTEVAA</sequence>
<dbReference type="NCBIfam" id="NF041359">
    <property type="entry name" value="GntG_guanitoxin"/>
    <property type="match status" value="1"/>
</dbReference>
<dbReference type="PANTHER" id="PTHR48097:SF9">
    <property type="entry name" value="L-THREONINE ALDOLASE"/>
    <property type="match status" value="1"/>
</dbReference>